<dbReference type="VEuPathDB" id="FungiDB:SeMB42_g05037"/>
<dbReference type="PANTHER" id="PTHR23359">
    <property type="entry name" value="NUCLEOTIDE KINASE"/>
    <property type="match status" value="1"/>
</dbReference>
<dbReference type="GO" id="GO:0019205">
    <property type="term" value="F:nucleobase-containing compound kinase activity"/>
    <property type="evidence" value="ECO:0007669"/>
    <property type="project" value="InterPro"/>
</dbReference>
<name>A0A507CRK3_9FUNG</name>
<keyword evidence="2" id="KW-0547">Nucleotide-binding</keyword>
<gene>
    <name evidence="5" type="ORF">SeLEV6574_g05966</name>
    <name evidence="6" type="ORF">SeMB42_g05037</name>
</gene>
<dbReference type="OrthoDB" id="439792at2759"/>
<protein>
    <submittedName>
        <fullName evidence="5">Adenylate kinase</fullName>
    </submittedName>
</protein>
<evidence type="ECO:0000313" key="8">
    <source>
        <dbReference type="Proteomes" id="UP000320475"/>
    </source>
</evidence>
<dbReference type="GO" id="GO:0006139">
    <property type="term" value="P:nucleobase-containing compound metabolic process"/>
    <property type="evidence" value="ECO:0007669"/>
    <property type="project" value="InterPro"/>
</dbReference>
<proteinExistence type="predicted"/>
<evidence type="ECO:0000313" key="6">
    <source>
        <dbReference type="EMBL" id="TPX42665.1"/>
    </source>
</evidence>
<evidence type="ECO:0000256" key="1">
    <source>
        <dbReference type="ARBA" id="ARBA00022679"/>
    </source>
</evidence>
<dbReference type="Pfam" id="PF00406">
    <property type="entry name" value="ADK"/>
    <property type="match status" value="3"/>
</dbReference>
<reference evidence="7 8" key="1">
    <citation type="journal article" date="2019" name="Sci. Rep.">
        <title>Comparative genomics of chytrid fungi reveal insights into the obligate biotrophic and pathogenic lifestyle of Synchytrium endobioticum.</title>
        <authorList>
            <person name="van de Vossenberg B.T.L.H."/>
            <person name="Warris S."/>
            <person name="Nguyen H.D.T."/>
            <person name="van Gent-Pelzer M.P.E."/>
            <person name="Joly D.L."/>
            <person name="van de Geest H.C."/>
            <person name="Bonants P.J.M."/>
            <person name="Smith D.S."/>
            <person name="Levesque C.A."/>
            <person name="van der Lee T.A.J."/>
        </authorList>
    </citation>
    <scope>NUCLEOTIDE SEQUENCE [LARGE SCALE GENOMIC DNA]</scope>
    <source>
        <strain evidence="5 8">LEV6574</strain>
        <strain evidence="6 7">MB42</strain>
    </source>
</reference>
<organism evidence="5 8">
    <name type="scientific">Synchytrium endobioticum</name>
    <dbReference type="NCBI Taxonomy" id="286115"/>
    <lineage>
        <taxon>Eukaryota</taxon>
        <taxon>Fungi</taxon>
        <taxon>Fungi incertae sedis</taxon>
        <taxon>Chytridiomycota</taxon>
        <taxon>Chytridiomycota incertae sedis</taxon>
        <taxon>Chytridiomycetes</taxon>
        <taxon>Synchytriales</taxon>
        <taxon>Synchytriaceae</taxon>
        <taxon>Synchytrium</taxon>
    </lineage>
</organism>
<dbReference type="STRING" id="286115.A0A507CRK3"/>
<keyword evidence="1" id="KW-0808">Transferase</keyword>
<dbReference type="EMBL" id="QEAN01000225">
    <property type="protein sequence ID" value="TPX42665.1"/>
    <property type="molecule type" value="Genomic_DNA"/>
</dbReference>
<evidence type="ECO:0000256" key="3">
    <source>
        <dbReference type="ARBA" id="ARBA00022777"/>
    </source>
</evidence>
<dbReference type="Proteomes" id="UP000320475">
    <property type="component" value="Unassembled WGS sequence"/>
</dbReference>
<evidence type="ECO:0000313" key="7">
    <source>
        <dbReference type="Proteomes" id="UP000317494"/>
    </source>
</evidence>
<dbReference type="InterPro" id="IPR000850">
    <property type="entry name" value="Adenylat/UMP-CMP_kin"/>
</dbReference>
<keyword evidence="3 5" id="KW-0418">Kinase</keyword>
<accession>A0A507CRK3</accession>
<dbReference type="Gene3D" id="3.40.50.300">
    <property type="entry name" value="P-loop containing nucleotide triphosphate hydrolases"/>
    <property type="match status" value="4"/>
</dbReference>
<dbReference type="EMBL" id="QEAM01000307">
    <property type="protein sequence ID" value="TPX41691.1"/>
    <property type="molecule type" value="Genomic_DNA"/>
</dbReference>
<feature type="region of interest" description="Disordered" evidence="4">
    <location>
        <begin position="186"/>
        <end position="212"/>
    </location>
</feature>
<dbReference type="SUPFAM" id="SSF52540">
    <property type="entry name" value="P-loop containing nucleoside triphosphate hydrolases"/>
    <property type="match status" value="3"/>
</dbReference>
<keyword evidence="7" id="KW-1185">Reference proteome</keyword>
<dbReference type="InterPro" id="IPR027417">
    <property type="entry name" value="P-loop_NTPase"/>
</dbReference>
<dbReference type="GO" id="GO:0005524">
    <property type="term" value="F:ATP binding"/>
    <property type="evidence" value="ECO:0007669"/>
    <property type="project" value="InterPro"/>
</dbReference>
<evidence type="ECO:0000256" key="2">
    <source>
        <dbReference type="ARBA" id="ARBA00022741"/>
    </source>
</evidence>
<sequence length="1474" mass="162938">MSETEDALQHVLHLAPYAHALPISQRPAFFLVSPPGLDGAVFSRHFAKDNNAEYLSLTVLDQLVNADYCTASLRDQVAAYLLSGEELPTETVLKVLEAAINSDHAKFRGFVLEGLSQLEPDALILRRLIENCLPSNLSPILIQLQMPKDDAFHTLLNQYTDFETNLSYSATLVELSRAAAIIEEPADSADEEDEDAEPEPEQFENENADEECDDAGNPIIPPFMRRIKVVPLTVNGPEPEILSQDVLDRLVQDPKYSTEKTKEAWNSYSLFESALVRVHEALGPMRSIKADATQHMDVLRSDVQDRLATVDWSLSMKASPCIRIGDEALTAGLSSLNAKSKLENLDLLQGEPPREWSVWQDYCPVSFSEYMALVQGKPTCSAAYKGHLYFFYNEPCLNKFIASPEKYLSTPPRLIGPKFCLLGGPLCGKTSQAVLLSKLYGLKLINVDAILAQWDKSPDQEACASQTPIYKSIVESCQKGAAVASSQLAEVVKWAIDEAMANVSGWILDGFPYTVEQANALVSIDIKPDFVITLQSDPRQDKIASRAALKQSDWRTGQISTGPMHDSTSISTYPNLTDLYGSFQVDNLEISKILIDKPITITPEDVVSTCVSIRRLVDPFVLKAVVPSESISDLAILGPCKDYCPIRLIRDRVLVKGNRDFAIKWQSKYYFCSSLSAQKDFISNPVMYSAAPSSIPPPRFLFMGARGAGKTTCAKALLSPFKVPTVSLSDIVRENLTTLSKDDRETLTSTGDPILDPSSQTLVDLVSTLYTKEPYASQGFGLLGFPRSKTDIDCLFAAGLYPDAIINLRVDAETSARRLLGERKMEIVNDDQEAAMREELLATAENVLNSLSEAVGSIEPSPVLMIHTDCNRVLRPILASLKVDLRRFLDARPSLLSNVVPIDYIVADGLLARGIGAYSSHGQYCPVTLSKNKLITSDLYGKIPAMIGNHIYFLADDAALQEFMIDSQQYICRPPVKPAVRPIVSIIGGPKSGKTALAQRLAGELGMAYVDAAAAITSLLQDNREPCLAKQTRKTLLSGEAIQNQLAGDVLLRVLSRTACRSHGAIVDGFPLTVKDAELMEAKGLVPNLFIEIRIEEANAFNRMNQDHGAQMTQQPFVSDFLPGSVKKQHELYSANINELRHWVNSSYHGWEIMDGARSKWSLTAITKNCIEKAIDRRQRYVWSANNCQPVAVYACGIHYKHMNSHLGLFGHYCPVNFVDHDDLVPGASGTTTMAEFDGYYYRMASSKELAVFLSNPRKYTESGKRLPTTIPVRRSVAEVRAMFPKQVELQGYDPVILTEGPPGLSSVVPGEAAFTVEWDSKLYQMASEELAAKFIKSPWRYTKAVLPAVLPPRKVQIPVASLPLVGYLEHTVSNALTDALTAVGKARPKYPFRNMASSASQYLGLCLKANNPKSKAWTRERWLNKLKQFEGACELVHEVRQGVTEDYRDIVKRADGFDVKLDRFFGLRDAGRP</sequence>
<dbReference type="Proteomes" id="UP000317494">
    <property type="component" value="Unassembled WGS sequence"/>
</dbReference>
<evidence type="ECO:0000256" key="4">
    <source>
        <dbReference type="SAM" id="MobiDB-lite"/>
    </source>
</evidence>
<comment type="caution">
    <text evidence="5">The sequence shown here is derived from an EMBL/GenBank/DDBJ whole genome shotgun (WGS) entry which is preliminary data.</text>
</comment>
<evidence type="ECO:0000313" key="5">
    <source>
        <dbReference type="EMBL" id="TPX41691.1"/>
    </source>
</evidence>